<dbReference type="InterPro" id="IPR005151">
    <property type="entry name" value="Tail-specific_protease"/>
</dbReference>
<evidence type="ECO:0000259" key="1">
    <source>
        <dbReference type="Pfam" id="PF03572"/>
    </source>
</evidence>
<feature type="domain" description="Tail specific protease" evidence="1">
    <location>
        <begin position="102"/>
        <end position="288"/>
    </location>
</feature>
<gene>
    <name evidence="2" type="ORF">FHR20_000916</name>
</gene>
<dbReference type="EMBL" id="JAASQV010000001">
    <property type="protein sequence ID" value="NIJ63985.1"/>
    <property type="molecule type" value="Genomic_DNA"/>
</dbReference>
<organism evidence="2 3">
    <name type="scientific">Sphingomonas leidyi</name>
    <dbReference type="NCBI Taxonomy" id="68569"/>
    <lineage>
        <taxon>Bacteria</taxon>
        <taxon>Pseudomonadati</taxon>
        <taxon>Pseudomonadota</taxon>
        <taxon>Alphaproteobacteria</taxon>
        <taxon>Sphingomonadales</taxon>
        <taxon>Sphingomonadaceae</taxon>
        <taxon>Sphingomonas</taxon>
    </lineage>
</organism>
<dbReference type="GO" id="GO:0008236">
    <property type="term" value="F:serine-type peptidase activity"/>
    <property type="evidence" value="ECO:0007669"/>
    <property type="project" value="InterPro"/>
</dbReference>
<dbReference type="PANTHER" id="PTHR32060:SF22">
    <property type="entry name" value="CARBOXYL-TERMINAL-PROCESSING PEPTIDASE 3, CHLOROPLASTIC"/>
    <property type="match status" value="1"/>
</dbReference>
<dbReference type="GO" id="GO:0004175">
    <property type="term" value="F:endopeptidase activity"/>
    <property type="evidence" value="ECO:0007669"/>
    <property type="project" value="TreeGrafter"/>
</dbReference>
<dbReference type="InterPro" id="IPR029045">
    <property type="entry name" value="ClpP/crotonase-like_dom_sf"/>
</dbReference>
<dbReference type="Pfam" id="PF03572">
    <property type="entry name" value="Peptidase_S41"/>
    <property type="match status" value="1"/>
</dbReference>
<comment type="caution">
    <text evidence="2">The sequence shown here is derived from an EMBL/GenBank/DDBJ whole genome shotgun (WGS) entry which is preliminary data.</text>
</comment>
<keyword evidence="3" id="KW-1185">Reference proteome</keyword>
<dbReference type="Gene3D" id="3.90.226.10">
    <property type="entry name" value="2-enoyl-CoA Hydratase, Chain A, domain 1"/>
    <property type="match status" value="1"/>
</dbReference>
<evidence type="ECO:0000313" key="3">
    <source>
        <dbReference type="Proteomes" id="UP000564677"/>
    </source>
</evidence>
<evidence type="ECO:0000313" key="2">
    <source>
        <dbReference type="EMBL" id="NIJ63985.1"/>
    </source>
</evidence>
<dbReference type="AlphaFoldDB" id="A0A7X5UY08"/>
<dbReference type="GO" id="GO:0006508">
    <property type="term" value="P:proteolysis"/>
    <property type="evidence" value="ECO:0007669"/>
    <property type="project" value="InterPro"/>
</dbReference>
<reference evidence="2 3" key="1">
    <citation type="submission" date="2020-03" db="EMBL/GenBank/DDBJ databases">
        <title>Genomic Encyclopedia of Type Strains, Phase IV (KMG-IV): sequencing the most valuable type-strain genomes for metagenomic binning, comparative biology and taxonomic classification.</title>
        <authorList>
            <person name="Goeker M."/>
        </authorList>
    </citation>
    <scope>NUCLEOTIDE SEQUENCE [LARGE SCALE GENOMIC DNA]</scope>
    <source>
        <strain evidence="2 3">DSM 4733</strain>
    </source>
</reference>
<name>A0A7X5UY08_9SPHN</name>
<dbReference type="PANTHER" id="PTHR32060">
    <property type="entry name" value="TAIL-SPECIFIC PROTEASE"/>
    <property type="match status" value="1"/>
</dbReference>
<protein>
    <recommendedName>
        <fullName evidence="1">Tail specific protease domain-containing protein</fullName>
    </recommendedName>
</protein>
<dbReference type="Proteomes" id="UP000564677">
    <property type="component" value="Unassembled WGS sequence"/>
</dbReference>
<accession>A0A7X5UY08</accession>
<sequence length="312" mass="33803">MEESFPVLLWLDRGQVASIEVTAIVAGRPQTISVPALTLAQRRALAAKYPTGSFATDFSTREYKPLGNGIAYLRPGPFFNIEQPSAGSAPSYQAASFLAFIDDSFRKILASGATDLILDLRNNPGGDNSFSDPMVAWFATRPFRFTSSFTLKASAATKADYARQRAAGTPIDPSFASQMDAEAHTPNGTRYKYDLPLVQPRGEPRFHGQVWALINRHSYSNATSVAALVQDYGFGKVIGEETADVASNFASVQSFTLPGTQIVVTYPKSHFVRPNGKDDVSGVAPDIAIPRPPIGAAEDLVLKEALSRIRQR</sequence>
<proteinExistence type="predicted"/>
<dbReference type="SUPFAM" id="SSF52096">
    <property type="entry name" value="ClpP/crotonase"/>
    <property type="match status" value="1"/>
</dbReference>